<keyword evidence="6" id="KW-0560">Oxidoreductase</keyword>
<evidence type="ECO:0000256" key="11">
    <source>
        <dbReference type="ARBA" id="ARBA00023239"/>
    </source>
</evidence>
<dbReference type="InterPro" id="IPR001753">
    <property type="entry name" value="Enoyl-CoA_hydra/iso"/>
</dbReference>
<dbReference type="PROSITE" id="PS00166">
    <property type="entry name" value="ENOYL_COA_HYDRATASE"/>
    <property type="match status" value="1"/>
</dbReference>
<sequence>MTRINEAISIRVDGDIGVILANHPPVNALSHVVREGLVHAVEALCADAAVKAIVLACEGRTFFAGADITEFGKPKREPSLQQAIKALETAPKPVVAAIHGTALGGGFEVALGCHFRVMVPTAKVGLPEITLGLFAGAGGTQRLPRLIGPEKALDYVLSGKPVNAAEAVAAGIVDAVIDDTPLDAGLRHARTIIDQNQPAIPVRNRTAKLAAAQADPGAFDARAQALAPKTFGPLAAAANIASVRRSFTLPLDEALAEDAKANAELMAGPQSRALRHLFFAEREAAKLPNLPADTRPREIARVAVVGAGTMGGGIAMSFAAAGLPVVLIDATREALDRGMDRIRANYASSVKRGSLSDARRNEQLALIQGTTDRKAAADVDLVVEAVFENMDVKVEIFRDLGAITRPGTILSSNTSALDVDAIAASCGRPQDFIGLHFFAPANVMKLLEVVKAAASSPETIATAMAVGRRIGKVPVLSGNCDGFIGNRILAKRSAAVERLLQQGALPQDIDRAMRGFGFPMGPLEINDMSGLDVGWSIRKRRGTPFPIADAICERGWFGQKTGRGYYLYEAGGRTPLPNPEVEALILDTSARLGIQRRPLSDEEIVERALYPLINEAARVVVEGIALRPSDVDVTFANGFGWPRWRGGPLFHADLVGLPKVVERLTAFRADTDDPSLEPAPLLRELAAAGTTFAEWQKART</sequence>
<dbReference type="SUPFAM" id="SSF52096">
    <property type="entry name" value="ClpP/crotonase"/>
    <property type="match status" value="1"/>
</dbReference>
<keyword evidence="7" id="KW-0520">NAD</keyword>
<dbReference type="InterPro" id="IPR008927">
    <property type="entry name" value="6-PGluconate_DH-like_C_sf"/>
</dbReference>
<dbReference type="RefSeq" id="WP_088872850.1">
    <property type="nucleotide sequence ID" value="NZ_CP022111.1"/>
</dbReference>
<dbReference type="InterPro" id="IPR006176">
    <property type="entry name" value="3-OHacyl-CoA_DH_NAD-bd"/>
</dbReference>
<dbReference type="SUPFAM" id="SSF48179">
    <property type="entry name" value="6-phosphogluconate dehydrogenase C-terminal domain-like"/>
    <property type="match status" value="2"/>
</dbReference>
<dbReference type="FunFam" id="1.10.1040.50:FF:000006">
    <property type="entry name" value="Peroxisomal bifunctional enzyme"/>
    <property type="match status" value="1"/>
</dbReference>
<keyword evidence="18" id="KW-1185">Reference proteome</keyword>
<keyword evidence="10" id="KW-0413">Isomerase</keyword>
<keyword evidence="5" id="KW-0442">Lipid degradation</keyword>
<dbReference type="InterPro" id="IPR029045">
    <property type="entry name" value="ClpP/crotonase-like_dom_sf"/>
</dbReference>
<dbReference type="Gene3D" id="3.90.226.10">
    <property type="entry name" value="2-enoyl-CoA Hydratase, Chain A, domain 1"/>
    <property type="match status" value="1"/>
</dbReference>
<comment type="pathway">
    <text evidence="2">Lipid metabolism; fatty acid beta-oxidation.</text>
</comment>
<feature type="domain" description="3-hydroxyacyl-CoA dehydrogenase C-terminal" evidence="15">
    <location>
        <begin position="604"/>
        <end position="690"/>
    </location>
</feature>
<evidence type="ECO:0000256" key="9">
    <source>
        <dbReference type="ARBA" id="ARBA00023140"/>
    </source>
</evidence>
<dbReference type="CDD" id="cd06558">
    <property type="entry name" value="crotonase-like"/>
    <property type="match status" value="1"/>
</dbReference>
<dbReference type="SUPFAM" id="SSF51735">
    <property type="entry name" value="NAD(P)-binding Rossmann-fold domains"/>
    <property type="match status" value="1"/>
</dbReference>
<evidence type="ECO:0000259" key="16">
    <source>
        <dbReference type="Pfam" id="PF02737"/>
    </source>
</evidence>
<comment type="subcellular location">
    <subcellularLocation>
        <location evidence="1">Peroxisome</location>
    </subcellularLocation>
</comment>
<dbReference type="Pfam" id="PF00725">
    <property type="entry name" value="3HCDH"/>
    <property type="match status" value="2"/>
</dbReference>
<evidence type="ECO:0000256" key="4">
    <source>
        <dbReference type="ARBA" id="ARBA00022832"/>
    </source>
</evidence>
<evidence type="ECO:0000256" key="12">
    <source>
        <dbReference type="ARBA" id="ARBA00023268"/>
    </source>
</evidence>
<keyword evidence="4" id="KW-0276">Fatty acid metabolism</keyword>
<evidence type="ECO:0000256" key="6">
    <source>
        <dbReference type="ARBA" id="ARBA00023002"/>
    </source>
</evidence>
<evidence type="ECO:0000256" key="14">
    <source>
        <dbReference type="RuleBase" id="RU003707"/>
    </source>
</evidence>
<dbReference type="Gene3D" id="1.10.1040.50">
    <property type="match status" value="1"/>
</dbReference>
<evidence type="ECO:0000259" key="15">
    <source>
        <dbReference type="Pfam" id="PF00725"/>
    </source>
</evidence>
<dbReference type="GO" id="GO:0003857">
    <property type="term" value="F:(3S)-3-hydroxyacyl-CoA dehydrogenase (NAD+) activity"/>
    <property type="evidence" value="ECO:0007669"/>
    <property type="project" value="UniProtKB-EC"/>
</dbReference>
<proteinExistence type="inferred from homology"/>
<dbReference type="GO" id="GO:0016853">
    <property type="term" value="F:isomerase activity"/>
    <property type="evidence" value="ECO:0007669"/>
    <property type="project" value="UniProtKB-KW"/>
</dbReference>
<dbReference type="Pfam" id="PF00378">
    <property type="entry name" value="ECH_1"/>
    <property type="match status" value="1"/>
</dbReference>
<dbReference type="InterPro" id="IPR018376">
    <property type="entry name" value="Enoyl-CoA_hyd/isom_CS"/>
</dbReference>
<keyword evidence="9" id="KW-0576">Peroxisome</keyword>
<evidence type="ECO:0000256" key="1">
    <source>
        <dbReference type="ARBA" id="ARBA00004275"/>
    </source>
</evidence>
<dbReference type="GO" id="GO:0006635">
    <property type="term" value="P:fatty acid beta-oxidation"/>
    <property type="evidence" value="ECO:0007669"/>
    <property type="project" value="UniProtKB-UniPathway"/>
</dbReference>
<evidence type="ECO:0000256" key="3">
    <source>
        <dbReference type="ARBA" id="ARBA00008750"/>
    </source>
</evidence>
<reference evidence="17 18" key="1">
    <citation type="submission" date="2017-06" db="EMBL/GenBank/DDBJ databases">
        <title>Complete genome sequence of Nitrospirillum amazonense strain CBAmC, an endophytic nitrogen-fixing and plant growth-promoting bacterium, isolated from sugarcane.</title>
        <authorList>
            <person name="Schwab S."/>
            <person name="dos Santos Teixeira K.R."/>
            <person name="Simoes Araujo J.L."/>
            <person name="Soares Vidal M."/>
            <person name="Borges de Freitas H.R."/>
            <person name="Rivello Crivelaro A.L."/>
            <person name="Bueno de Camargo Nunes A."/>
            <person name="dos Santos C.M."/>
            <person name="Palmeira da Silva Rosa D."/>
            <person name="da Silva Padilha D."/>
            <person name="da Silva E."/>
            <person name="Araujo Terra L."/>
            <person name="Soares Mendes V."/>
            <person name="Farinelli L."/>
            <person name="Magalhaes Cruz L."/>
            <person name="Baldani J.I."/>
        </authorList>
    </citation>
    <scope>NUCLEOTIDE SEQUENCE [LARGE SCALE GENOMIC DNA]</scope>
    <source>
        <strain evidence="17 18">CBAmC</strain>
    </source>
</reference>
<comment type="similarity">
    <text evidence="3">In the N-terminal section; belongs to the enoyl-CoA hydratase/isomerase family.</text>
</comment>
<dbReference type="GO" id="GO:0004300">
    <property type="term" value="F:enoyl-CoA hydratase activity"/>
    <property type="evidence" value="ECO:0007669"/>
    <property type="project" value="UniProtKB-ARBA"/>
</dbReference>
<comment type="similarity">
    <text evidence="14">Belongs to the enoyl-CoA hydratase/isomerase family.</text>
</comment>
<evidence type="ECO:0000313" key="18">
    <source>
        <dbReference type="Proteomes" id="UP000197153"/>
    </source>
</evidence>
<protein>
    <submittedName>
        <fullName evidence="17">3-hydroxyacyl-CoA dehydrogenase</fullName>
    </submittedName>
</protein>
<evidence type="ECO:0000313" key="17">
    <source>
        <dbReference type="EMBL" id="ASG22242.1"/>
    </source>
</evidence>
<dbReference type="GO" id="GO:0070403">
    <property type="term" value="F:NAD+ binding"/>
    <property type="evidence" value="ECO:0007669"/>
    <property type="project" value="InterPro"/>
</dbReference>
<dbReference type="AlphaFoldDB" id="A0A248JU31"/>
<dbReference type="UniPathway" id="UPA00659"/>
<evidence type="ECO:0000256" key="13">
    <source>
        <dbReference type="ARBA" id="ARBA00049556"/>
    </source>
</evidence>
<comment type="catalytic activity">
    <reaction evidence="13">
        <text>a (3S)-3-hydroxyacyl-CoA + NAD(+) = a 3-oxoacyl-CoA + NADH + H(+)</text>
        <dbReference type="Rhea" id="RHEA:22432"/>
        <dbReference type="ChEBI" id="CHEBI:15378"/>
        <dbReference type="ChEBI" id="CHEBI:57318"/>
        <dbReference type="ChEBI" id="CHEBI:57540"/>
        <dbReference type="ChEBI" id="CHEBI:57945"/>
        <dbReference type="ChEBI" id="CHEBI:90726"/>
        <dbReference type="EC" id="1.1.1.35"/>
    </reaction>
</comment>
<dbReference type="KEGG" id="nao:Y958_14865"/>
<dbReference type="FunFam" id="3.40.50.720:FF:000009">
    <property type="entry name" value="Fatty oxidation complex, alpha subunit"/>
    <property type="match status" value="1"/>
</dbReference>
<dbReference type="Gene3D" id="3.40.50.720">
    <property type="entry name" value="NAD(P)-binding Rossmann-like Domain"/>
    <property type="match status" value="1"/>
</dbReference>
<evidence type="ECO:0000256" key="2">
    <source>
        <dbReference type="ARBA" id="ARBA00005005"/>
    </source>
</evidence>
<dbReference type="InterPro" id="IPR036291">
    <property type="entry name" value="NAD(P)-bd_dom_sf"/>
</dbReference>
<keyword evidence="11" id="KW-0456">Lyase</keyword>
<dbReference type="Proteomes" id="UP000197153">
    <property type="component" value="Chromosome 2"/>
</dbReference>
<keyword evidence="8" id="KW-0443">Lipid metabolism</keyword>
<evidence type="ECO:0000256" key="10">
    <source>
        <dbReference type="ARBA" id="ARBA00023235"/>
    </source>
</evidence>
<evidence type="ECO:0000256" key="8">
    <source>
        <dbReference type="ARBA" id="ARBA00023098"/>
    </source>
</evidence>
<feature type="domain" description="3-hydroxyacyl-CoA dehydrogenase NAD binding" evidence="16">
    <location>
        <begin position="302"/>
        <end position="478"/>
    </location>
</feature>
<evidence type="ECO:0000256" key="5">
    <source>
        <dbReference type="ARBA" id="ARBA00022963"/>
    </source>
</evidence>
<dbReference type="PANTHER" id="PTHR23309">
    <property type="entry name" value="3-HYDROXYACYL-COA DEHYROGENASE"/>
    <property type="match status" value="1"/>
</dbReference>
<keyword evidence="12" id="KW-0511">Multifunctional enzyme</keyword>
<name>A0A248JU31_9PROT</name>
<feature type="domain" description="3-hydroxyacyl-CoA dehydrogenase C-terminal" evidence="15">
    <location>
        <begin position="482"/>
        <end position="568"/>
    </location>
</feature>
<accession>A0A248JU31</accession>
<dbReference type="EMBL" id="CP022111">
    <property type="protein sequence ID" value="ASG22242.1"/>
    <property type="molecule type" value="Genomic_DNA"/>
</dbReference>
<dbReference type="Pfam" id="PF02737">
    <property type="entry name" value="3HCDH_N"/>
    <property type="match status" value="1"/>
</dbReference>
<dbReference type="InterPro" id="IPR006108">
    <property type="entry name" value="3HC_DH_C"/>
</dbReference>
<gene>
    <name evidence="17" type="ORF">Y958_14865</name>
</gene>
<evidence type="ECO:0000256" key="7">
    <source>
        <dbReference type="ARBA" id="ARBA00023027"/>
    </source>
</evidence>
<organism evidence="17 18">
    <name type="scientific">Nitrospirillum viridazoti CBAmc</name>
    <dbReference type="NCBI Taxonomy" id="1441467"/>
    <lineage>
        <taxon>Bacteria</taxon>
        <taxon>Pseudomonadati</taxon>
        <taxon>Pseudomonadota</taxon>
        <taxon>Alphaproteobacteria</taxon>
        <taxon>Rhodospirillales</taxon>
        <taxon>Azospirillaceae</taxon>
        <taxon>Nitrospirillum</taxon>
        <taxon>Nitrospirillum viridazoti</taxon>
    </lineage>
</organism>